<sequence length="557" mass="64007">MASLVSISSTKQPQNFPYKISNSQTTIFMPKHGYGCSTNKISFTIVSKQNIHLSETREKHQQEDILVRHAEALKEVKHVLRNTVMENAIEGLSMIDYIQQLGIQYQFEEEIEAILKRQQLMFRSQICRGNDDLELSEVALKFRLLRQEGYLVHANVFDNFMDNEGKLKEKFWANTEGLIGLFEASQFSIEGESSLDEAGKLSHQLLNAWKSRFHGKPQAKAIANTLQYPIHKCLPKLMPAKLQLPTFGWTNSLEELSRLDTEINSTLQSEEILHVSRWWQQLGLTKDMKFARDEPGKWHMWAIACLLDPRFSDERIELTKPWSFVRIIDDIFDIYATMEELTLFTDAINRWDLKAVEPLPDYMKACFKALYEVTDELAYKVHIKHGWNPRDSLIKSWMMLCNSFLVEAKWLASGHVPKAEKYLKNGIVSSAVQLFLVHAFYLMGEGINKETVSLMDGFPSLISSTATILRLCNDLEGIEDDNQHEKDGSYLECYMKDHPEVSAEQTIELINQMISDAWKSLNKDCLRIPTNPFPSSVAKVCANLARVAPLMYNYKST</sequence>
<dbReference type="Proteomes" id="UP000828941">
    <property type="component" value="Chromosome 7"/>
</dbReference>
<dbReference type="EMBL" id="CM039432">
    <property type="protein sequence ID" value="KAI4331865.1"/>
    <property type="molecule type" value="Genomic_DNA"/>
</dbReference>
<evidence type="ECO:0000313" key="2">
    <source>
        <dbReference type="Proteomes" id="UP000828941"/>
    </source>
</evidence>
<comment type="caution">
    <text evidence="1">The sequence shown here is derived from an EMBL/GenBank/DDBJ whole genome shotgun (WGS) entry which is preliminary data.</text>
</comment>
<keyword evidence="2" id="KW-1185">Reference proteome</keyword>
<organism evidence="1 2">
    <name type="scientific">Bauhinia variegata</name>
    <name type="common">Purple orchid tree</name>
    <name type="synonym">Phanera variegata</name>
    <dbReference type="NCBI Taxonomy" id="167791"/>
    <lineage>
        <taxon>Eukaryota</taxon>
        <taxon>Viridiplantae</taxon>
        <taxon>Streptophyta</taxon>
        <taxon>Embryophyta</taxon>
        <taxon>Tracheophyta</taxon>
        <taxon>Spermatophyta</taxon>
        <taxon>Magnoliopsida</taxon>
        <taxon>eudicotyledons</taxon>
        <taxon>Gunneridae</taxon>
        <taxon>Pentapetalae</taxon>
        <taxon>rosids</taxon>
        <taxon>fabids</taxon>
        <taxon>Fabales</taxon>
        <taxon>Fabaceae</taxon>
        <taxon>Cercidoideae</taxon>
        <taxon>Cercideae</taxon>
        <taxon>Bauhiniinae</taxon>
        <taxon>Bauhinia</taxon>
    </lineage>
</organism>
<evidence type="ECO:0000313" key="1">
    <source>
        <dbReference type="EMBL" id="KAI4331865.1"/>
    </source>
</evidence>
<protein>
    <submittedName>
        <fullName evidence="1">Uncharacterized protein</fullName>
    </submittedName>
</protein>
<proteinExistence type="predicted"/>
<gene>
    <name evidence="1" type="ORF">L6164_016818</name>
</gene>
<reference evidence="1 2" key="1">
    <citation type="journal article" date="2022" name="DNA Res.">
        <title>Chromosomal-level genome assembly of the orchid tree Bauhinia variegata (Leguminosae; Cercidoideae) supports the allotetraploid origin hypothesis of Bauhinia.</title>
        <authorList>
            <person name="Zhong Y."/>
            <person name="Chen Y."/>
            <person name="Zheng D."/>
            <person name="Pang J."/>
            <person name="Liu Y."/>
            <person name="Luo S."/>
            <person name="Meng S."/>
            <person name="Qian L."/>
            <person name="Wei D."/>
            <person name="Dai S."/>
            <person name="Zhou R."/>
        </authorList>
    </citation>
    <scope>NUCLEOTIDE SEQUENCE [LARGE SCALE GENOMIC DNA]</scope>
    <source>
        <strain evidence="1">BV-YZ2020</strain>
    </source>
</reference>
<accession>A0ACB9NB00</accession>
<name>A0ACB9NB00_BAUVA</name>